<keyword evidence="7" id="KW-0132">Cell division</keyword>
<evidence type="ECO:0000256" key="1">
    <source>
        <dbReference type="ARBA" id="ARBA00004286"/>
    </source>
</evidence>
<proteinExistence type="inferred from homology"/>
<feature type="region of interest" description="Disordered" evidence="11">
    <location>
        <begin position="122"/>
        <end position="163"/>
    </location>
</feature>
<keyword evidence="8" id="KW-0498">Mitosis</keyword>
<keyword evidence="9" id="KW-0226">DNA condensation</keyword>
<dbReference type="PANTHER" id="PTHR13108">
    <property type="entry name" value="CONDENSIN COMPLEX SUBUNIT 2"/>
    <property type="match status" value="1"/>
</dbReference>
<sequence>MERRLNAEMEKRQRVSSSPGSDRRKSLGGGGGAIAGLSAKQLADHYANCIKLSAENKINTKNAFSLQLIDYMAMMLKKRDSKMDNFQVASCTLDASTKIYAYRVDCVHTDVLKMAGGLAASSRKKNADNEGEEEGGNGNDDSSDEAAKNVKKKKSRKPKNTIANNIETLNAKADLNHALDPFFLRSAGNMGDCQPGDCHFLTSLKVFNNCGLMLCSDMPYWNAGDNISSIEDIDVPLPNLPDLQDKVICPVFSQFRFTSWSLDNDEDSNIPQLPNIDADDDFAFDVNAVPEPVPPCEDDVPMDNFEGSVHITIVPSSIHDILKD</sequence>
<evidence type="ECO:0000256" key="4">
    <source>
        <dbReference type="ARBA" id="ARBA00016065"/>
    </source>
</evidence>
<dbReference type="GO" id="GO:0007076">
    <property type="term" value="P:mitotic chromosome condensation"/>
    <property type="evidence" value="ECO:0007669"/>
    <property type="project" value="InterPro"/>
</dbReference>
<reference evidence="12" key="1">
    <citation type="journal article" date="2023" name="IScience">
        <title>Live-bearing cockroach genome reveals convergent evolutionary mechanisms linked to viviparity in insects and beyond.</title>
        <authorList>
            <person name="Fouks B."/>
            <person name="Harrison M.C."/>
            <person name="Mikhailova A.A."/>
            <person name="Marchal E."/>
            <person name="English S."/>
            <person name="Carruthers M."/>
            <person name="Jennings E.C."/>
            <person name="Chiamaka E.L."/>
            <person name="Frigard R.A."/>
            <person name="Pippel M."/>
            <person name="Attardo G.M."/>
            <person name="Benoit J.B."/>
            <person name="Bornberg-Bauer E."/>
            <person name="Tobe S.S."/>
        </authorList>
    </citation>
    <scope>NUCLEOTIDE SEQUENCE</scope>
    <source>
        <strain evidence="12">Stay&amp;Tobe</strain>
    </source>
</reference>
<evidence type="ECO:0000256" key="3">
    <source>
        <dbReference type="ARBA" id="ARBA00009471"/>
    </source>
</evidence>
<name>A0AAD7ZU80_DIPPU</name>
<evidence type="ECO:0000256" key="8">
    <source>
        <dbReference type="ARBA" id="ARBA00022776"/>
    </source>
</evidence>
<keyword evidence="10" id="KW-0131">Cell cycle</keyword>
<dbReference type="Proteomes" id="UP001233999">
    <property type="component" value="Unassembled WGS sequence"/>
</dbReference>
<comment type="subcellular location">
    <subcellularLocation>
        <location evidence="1">Chromosome</location>
    </subcellularLocation>
    <subcellularLocation>
        <location evidence="2">Cytoplasm</location>
    </subcellularLocation>
</comment>
<evidence type="ECO:0000256" key="10">
    <source>
        <dbReference type="ARBA" id="ARBA00023306"/>
    </source>
</evidence>
<dbReference type="InterPro" id="IPR022816">
    <property type="entry name" value="Condensin_barren_su2"/>
</dbReference>
<feature type="non-terminal residue" evidence="12">
    <location>
        <position position="1"/>
    </location>
</feature>
<feature type="region of interest" description="Disordered" evidence="11">
    <location>
        <begin position="1"/>
        <end position="29"/>
    </location>
</feature>
<keyword evidence="6" id="KW-0963">Cytoplasm</keyword>
<dbReference type="GO" id="GO:0005737">
    <property type="term" value="C:cytoplasm"/>
    <property type="evidence" value="ECO:0007669"/>
    <property type="project" value="UniProtKB-SubCell"/>
</dbReference>
<evidence type="ECO:0000313" key="13">
    <source>
        <dbReference type="Proteomes" id="UP001233999"/>
    </source>
</evidence>
<gene>
    <name evidence="12" type="ORF">L9F63_020415</name>
</gene>
<evidence type="ECO:0000256" key="11">
    <source>
        <dbReference type="SAM" id="MobiDB-lite"/>
    </source>
</evidence>
<feature type="compositionally biased region" description="Basic residues" evidence="11">
    <location>
        <begin position="149"/>
        <end position="159"/>
    </location>
</feature>
<dbReference type="GO" id="GO:0000796">
    <property type="term" value="C:condensin complex"/>
    <property type="evidence" value="ECO:0007669"/>
    <property type="project" value="InterPro"/>
</dbReference>
<dbReference type="GO" id="GO:0003682">
    <property type="term" value="F:chromatin binding"/>
    <property type="evidence" value="ECO:0007669"/>
    <property type="project" value="TreeGrafter"/>
</dbReference>
<keyword evidence="13" id="KW-1185">Reference proteome</keyword>
<dbReference type="GO" id="GO:0051301">
    <property type="term" value="P:cell division"/>
    <property type="evidence" value="ECO:0007669"/>
    <property type="project" value="UniProtKB-KW"/>
</dbReference>
<keyword evidence="5" id="KW-0158">Chromosome</keyword>
<dbReference type="EMBL" id="JASPKZ010007232">
    <property type="protein sequence ID" value="KAJ9585938.1"/>
    <property type="molecule type" value="Genomic_DNA"/>
</dbReference>
<evidence type="ECO:0000256" key="5">
    <source>
        <dbReference type="ARBA" id="ARBA00022454"/>
    </source>
</evidence>
<dbReference type="AlphaFoldDB" id="A0AAD7ZU80"/>
<evidence type="ECO:0000256" key="7">
    <source>
        <dbReference type="ARBA" id="ARBA00022618"/>
    </source>
</evidence>
<comment type="similarity">
    <text evidence="3">Belongs to the CND2 (condensin subunit 2) family.</text>
</comment>
<evidence type="ECO:0000256" key="2">
    <source>
        <dbReference type="ARBA" id="ARBA00004496"/>
    </source>
</evidence>
<protein>
    <recommendedName>
        <fullName evidence="4">Condensin complex subunit 2</fullName>
    </recommendedName>
</protein>
<organism evidence="12 13">
    <name type="scientific">Diploptera punctata</name>
    <name type="common">Pacific beetle cockroach</name>
    <dbReference type="NCBI Taxonomy" id="6984"/>
    <lineage>
        <taxon>Eukaryota</taxon>
        <taxon>Metazoa</taxon>
        <taxon>Ecdysozoa</taxon>
        <taxon>Arthropoda</taxon>
        <taxon>Hexapoda</taxon>
        <taxon>Insecta</taxon>
        <taxon>Pterygota</taxon>
        <taxon>Neoptera</taxon>
        <taxon>Polyneoptera</taxon>
        <taxon>Dictyoptera</taxon>
        <taxon>Blattodea</taxon>
        <taxon>Blaberoidea</taxon>
        <taxon>Blaberidae</taxon>
        <taxon>Diplopterinae</taxon>
        <taxon>Diploptera</taxon>
    </lineage>
</organism>
<evidence type="ECO:0000256" key="6">
    <source>
        <dbReference type="ARBA" id="ARBA00022490"/>
    </source>
</evidence>
<dbReference type="Pfam" id="PF05786">
    <property type="entry name" value="Cnd2"/>
    <property type="match status" value="1"/>
</dbReference>
<reference evidence="12" key="2">
    <citation type="submission" date="2023-05" db="EMBL/GenBank/DDBJ databases">
        <authorList>
            <person name="Fouks B."/>
        </authorList>
    </citation>
    <scope>NUCLEOTIDE SEQUENCE</scope>
    <source>
        <strain evidence="12">Stay&amp;Tobe</strain>
        <tissue evidence="12">Testes</tissue>
    </source>
</reference>
<dbReference type="PANTHER" id="PTHR13108:SF9">
    <property type="entry name" value="CONDENSIN COMPLEX SUBUNIT 2"/>
    <property type="match status" value="1"/>
</dbReference>
<accession>A0AAD7ZU80</accession>
<feature type="compositionally biased region" description="Basic and acidic residues" evidence="11">
    <location>
        <begin position="1"/>
        <end position="13"/>
    </location>
</feature>
<evidence type="ECO:0000313" key="12">
    <source>
        <dbReference type="EMBL" id="KAJ9585938.1"/>
    </source>
</evidence>
<comment type="caution">
    <text evidence="12">The sequence shown here is derived from an EMBL/GenBank/DDBJ whole genome shotgun (WGS) entry which is preliminary data.</text>
</comment>
<evidence type="ECO:0000256" key="9">
    <source>
        <dbReference type="ARBA" id="ARBA00023067"/>
    </source>
</evidence>